<gene>
    <name evidence="3" type="ORF">FH966_01655</name>
</gene>
<dbReference type="Proteomes" id="UP000319280">
    <property type="component" value="Unassembled WGS sequence"/>
</dbReference>
<comment type="similarity">
    <text evidence="1 2">Belongs to the short-chain dehydrogenases/reductases (SDR) family.</text>
</comment>
<dbReference type="CDD" id="cd05233">
    <property type="entry name" value="SDR_c"/>
    <property type="match status" value="1"/>
</dbReference>
<comment type="caution">
    <text evidence="3">The sequence shown here is derived from an EMBL/GenBank/DDBJ whole genome shotgun (WGS) entry which is preliminary data.</text>
</comment>
<dbReference type="AlphaFoldDB" id="A0A549YF63"/>
<dbReference type="PRINTS" id="PR00081">
    <property type="entry name" value="GDHRDH"/>
</dbReference>
<reference evidence="3 4" key="1">
    <citation type="submission" date="2019-07" db="EMBL/GenBank/DDBJ databases">
        <title>Genomic analysis of Lentibacillus sp. NKC851-2.</title>
        <authorList>
            <person name="Oh Y.J."/>
        </authorList>
    </citation>
    <scope>NUCLEOTIDE SEQUENCE [LARGE SCALE GENOMIC DNA]</scope>
    <source>
        <strain evidence="3 4">NKC851-2</strain>
    </source>
</reference>
<organism evidence="3 4">
    <name type="scientific">Lentibacillus cibarius</name>
    <dbReference type="NCBI Taxonomy" id="2583219"/>
    <lineage>
        <taxon>Bacteria</taxon>
        <taxon>Bacillati</taxon>
        <taxon>Bacillota</taxon>
        <taxon>Bacilli</taxon>
        <taxon>Bacillales</taxon>
        <taxon>Bacillaceae</taxon>
        <taxon>Lentibacillus</taxon>
    </lineage>
</organism>
<name>A0A549YF63_9BACI</name>
<evidence type="ECO:0000256" key="1">
    <source>
        <dbReference type="ARBA" id="ARBA00006484"/>
    </source>
</evidence>
<dbReference type="PANTHER" id="PTHR42760">
    <property type="entry name" value="SHORT-CHAIN DEHYDROGENASES/REDUCTASES FAMILY MEMBER"/>
    <property type="match status" value="1"/>
</dbReference>
<dbReference type="SUPFAM" id="SSF51735">
    <property type="entry name" value="NAD(P)-binding Rossmann-fold domains"/>
    <property type="match status" value="1"/>
</dbReference>
<evidence type="ECO:0000256" key="2">
    <source>
        <dbReference type="RuleBase" id="RU000363"/>
    </source>
</evidence>
<sequence>MKNVLITGGNGDIAKAIVAELQKNEEFNIYTPGKEALDVTDLTSVHQYVEKVKPDILINNAGYIEPVPIAENSIQSEKHSIDVNLLGVFNCTGAVLEHNQQALIINLGSSAGTKPRGNWSSYCATKAGVIMATKCWADEGIKTVCLSPGRTKTKMRNRLYPDEDQQTLLTPQEFAQVAMKAIEGEYEYGANIDVSRQTIDELLV</sequence>
<dbReference type="Gene3D" id="3.40.50.720">
    <property type="entry name" value="NAD(P)-binding Rossmann-like Domain"/>
    <property type="match status" value="1"/>
</dbReference>
<dbReference type="PRINTS" id="PR00080">
    <property type="entry name" value="SDRFAMILY"/>
</dbReference>
<dbReference type="InterPro" id="IPR036291">
    <property type="entry name" value="NAD(P)-bd_dom_sf"/>
</dbReference>
<dbReference type="InterPro" id="IPR002347">
    <property type="entry name" value="SDR_fam"/>
</dbReference>
<dbReference type="EMBL" id="VJMZ01000001">
    <property type="protein sequence ID" value="TRM10529.1"/>
    <property type="molecule type" value="Genomic_DNA"/>
</dbReference>
<evidence type="ECO:0000313" key="3">
    <source>
        <dbReference type="EMBL" id="TRM10529.1"/>
    </source>
</evidence>
<protein>
    <submittedName>
        <fullName evidence="3">SDR family oxidoreductase</fullName>
    </submittedName>
</protein>
<keyword evidence="4" id="KW-1185">Reference proteome</keyword>
<evidence type="ECO:0000313" key="4">
    <source>
        <dbReference type="Proteomes" id="UP000319280"/>
    </source>
</evidence>
<dbReference type="GO" id="GO:0016616">
    <property type="term" value="F:oxidoreductase activity, acting on the CH-OH group of donors, NAD or NADP as acceptor"/>
    <property type="evidence" value="ECO:0007669"/>
    <property type="project" value="TreeGrafter"/>
</dbReference>
<proteinExistence type="inferred from homology"/>
<dbReference type="Pfam" id="PF00106">
    <property type="entry name" value="adh_short"/>
    <property type="match status" value="1"/>
</dbReference>
<dbReference type="RefSeq" id="WP_142789822.1">
    <property type="nucleotide sequence ID" value="NZ_VJMZ01000001.1"/>
</dbReference>
<accession>A0A549YF63</accession>